<dbReference type="PRINTS" id="PR00060">
    <property type="entry name" value="RIBOSOMALL16"/>
</dbReference>
<dbReference type="SUPFAM" id="SSF54686">
    <property type="entry name" value="Ribosomal protein L16p/L10e"/>
    <property type="match status" value="1"/>
</dbReference>
<comment type="caution">
    <text evidence="10">The sequence shown here is derived from an EMBL/GenBank/DDBJ whole genome shotgun (WGS) entry which is preliminary data.</text>
</comment>
<evidence type="ECO:0000313" key="10">
    <source>
        <dbReference type="EMBL" id="KKW17606.1"/>
    </source>
</evidence>
<dbReference type="Proteomes" id="UP000033982">
    <property type="component" value="Unassembled WGS sequence"/>
</dbReference>
<comment type="similarity">
    <text evidence="1 6 7">Belongs to the universal ribosomal protein uL16 family.</text>
</comment>
<evidence type="ECO:0000256" key="9">
    <source>
        <dbReference type="SAM" id="MobiDB-lite"/>
    </source>
</evidence>
<reference evidence="10 11" key="1">
    <citation type="journal article" date="2015" name="Nature">
        <title>rRNA introns, odd ribosomes, and small enigmatic genomes across a large radiation of phyla.</title>
        <authorList>
            <person name="Brown C.T."/>
            <person name="Hug L.A."/>
            <person name="Thomas B.C."/>
            <person name="Sharon I."/>
            <person name="Castelle C.J."/>
            <person name="Singh A."/>
            <person name="Wilkins M.J."/>
            <person name="Williams K.H."/>
            <person name="Banfield J.F."/>
        </authorList>
    </citation>
    <scope>NUCLEOTIDE SEQUENCE [LARGE SCALE GENOMIC DNA]</scope>
</reference>
<evidence type="ECO:0000256" key="2">
    <source>
        <dbReference type="ARBA" id="ARBA00022555"/>
    </source>
</evidence>
<dbReference type="GO" id="GO:0003735">
    <property type="term" value="F:structural constituent of ribosome"/>
    <property type="evidence" value="ECO:0007669"/>
    <property type="project" value="InterPro"/>
</dbReference>
<gene>
    <name evidence="6" type="primary">rplP</name>
    <name evidence="10" type="ORF">UY58_C0001G0031</name>
</gene>
<protein>
    <recommendedName>
        <fullName evidence="5 6">Large ribosomal subunit protein uL16</fullName>
    </recommendedName>
</protein>
<proteinExistence type="inferred from homology"/>
<evidence type="ECO:0000256" key="8">
    <source>
        <dbReference type="RuleBase" id="RU004414"/>
    </source>
</evidence>
<keyword evidence="4 6" id="KW-0687">Ribonucleoprotein</keyword>
<comment type="function">
    <text evidence="6 8">Binds 23S rRNA and is also seen to make contacts with the A and possibly P site tRNAs.</text>
</comment>
<dbReference type="GO" id="GO:1990904">
    <property type="term" value="C:ribonucleoprotein complex"/>
    <property type="evidence" value="ECO:0007669"/>
    <property type="project" value="UniProtKB-KW"/>
</dbReference>
<name>A0A0G1WFQ2_9BACT</name>
<dbReference type="PROSITE" id="PS00586">
    <property type="entry name" value="RIBOSOMAL_L16_1"/>
    <property type="match status" value="1"/>
</dbReference>
<dbReference type="InterPro" id="IPR000114">
    <property type="entry name" value="Ribosomal_uL16_bact-type"/>
</dbReference>
<dbReference type="FunFam" id="3.90.1170.10:FF:000001">
    <property type="entry name" value="50S ribosomal protein L16"/>
    <property type="match status" value="1"/>
</dbReference>
<keyword evidence="6 8" id="KW-0699">rRNA-binding</keyword>
<dbReference type="PANTHER" id="PTHR12220">
    <property type="entry name" value="50S/60S RIBOSOMAL PROTEIN L16"/>
    <property type="match status" value="1"/>
</dbReference>
<evidence type="ECO:0000256" key="6">
    <source>
        <dbReference type="HAMAP-Rule" id="MF_01342"/>
    </source>
</evidence>
<keyword evidence="2 6" id="KW-0820">tRNA-binding</keyword>
<dbReference type="CDD" id="cd01433">
    <property type="entry name" value="Ribosomal_L16_L10e"/>
    <property type="match status" value="1"/>
</dbReference>
<dbReference type="PANTHER" id="PTHR12220:SF13">
    <property type="entry name" value="LARGE RIBOSOMAL SUBUNIT PROTEIN UL16M"/>
    <property type="match status" value="1"/>
</dbReference>
<comment type="subunit">
    <text evidence="6 8">Part of the 50S ribosomal subunit.</text>
</comment>
<evidence type="ECO:0000313" key="11">
    <source>
        <dbReference type="Proteomes" id="UP000033982"/>
    </source>
</evidence>
<dbReference type="GO" id="GO:0000049">
    <property type="term" value="F:tRNA binding"/>
    <property type="evidence" value="ECO:0007669"/>
    <property type="project" value="UniProtKB-KW"/>
</dbReference>
<dbReference type="Pfam" id="PF00252">
    <property type="entry name" value="Ribosomal_L16"/>
    <property type="match status" value="1"/>
</dbReference>
<dbReference type="InterPro" id="IPR016180">
    <property type="entry name" value="Ribosomal_uL16_dom"/>
</dbReference>
<evidence type="ECO:0000256" key="5">
    <source>
        <dbReference type="ARBA" id="ARBA00035198"/>
    </source>
</evidence>
<dbReference type="InterPro" id="IPR020798">
    <property type="entry name" value="Ribosomal_uL16_CS"/>
</dbReference>
<evidence type="ECO:0000256" key="7">
    <source>
        <dbReference type="RuleBase" id="RU004413"/>
    </source>
</evidence>
<dbReference type="PATRIC" id="fig|1619043.3.peg.32"/>
<organism evidence="10 11">
    <name type="scientific">Candidatus Magasanikbacteria bacterium GW2011_GWA2_50_22</name>
    <dbReference type="NCBI Taxonomy" id="1619043"/>
    <lineage>
        <taxon>Bacteria</taxon>
        <taxon>Candidatus Magasanikiibacteriota</taxon>
    </lineage>
</organism>
<dbReference type="HAMAP" id="MF_01342">
    <property type="entry name" value="Ribosomal_uL16"/>
    <property type="match status" value="1"/>
</dbReference>
<dbReference type="GO" id="GO:0005840">
    <property type="term" value="C:ribosome"/>
    <property type="evidence" value="ECO:0007669"/>
    <property type="project" value="UniProtKB-KW"/>
</dbReference>
<evidence type="ECO:0000256" key="3">
    <source>
        <dbReference type="ARBA" id="ARBA00022980"/>
    </source>
</evidence>
<dbReference type="InterPro" id="IPR047873">
    <property type="entry name" value="Ribosomal_uL16"/>
</dbReference>
<dbReference type="InterPro" id="IPR036920">
    <property type="entry name" value="Ribosomal_uL16_sf"/>
</dbReference>
<dbReference type="Gene3D" id="3.90.1170.10">
    <property type="entry name" value="Ribosomal protein L10e/L16"/>
    <property type="match status" value="1"/>
</dbReference>
<feature type="region of interest" description="Disordered" evidence="9">
    <location>
        <begin position="1"/>
        <end position="20"/>
    </location>
</feature>
<keyword evidence="3 6" id="KW-0689">Ribosomal protein</keyword>
<dbReference type="EMBL" id="LCQN01000001">
    <property type="protein sequence ID" value="KKW17606.1"/>
    <property type="molecule type" value="Genomic_DNA"/>
</dbReference>
<dbReference type="GO" id="GO:0006412">
    <property type="term" value="P:translation"/>
    <property type="evidence" value="ECO:0007669"/>
    <property type="project" value="UniProtKB-UniRule"/>
</dbReference>
<dbReference type="GO" id="GO:0019843">
    <property type="term" value="F:rRNA binding"/>
    <property type="evidence" value="ECO:0007669"/>
    <property type="project" value="UniProtKB-UniRule"/>
</dbReference>
<accession>A0A0G1WFQ2</accession>
<dbReference type="AlphaFoldDB" id="A0A0G1WFQ2"/>
<evidence type="ECO:0000256" key="4">
    <source>
        <dbReference type="ARBA" id="ARBA00023274"/>
    </source>
</evidence>
<evidence type="ECO:0000256" key="1">
    <source>
        <dbReference type="ARBA" id="ARBA00008931"/>
    </source>
</evidence>
<dbReference type="NCBIfam" id="TIGR01164">
    <property type="entry name" value="rplP_bact"/>
    <property type="match status" value="1"/>
</dbReference>
<keyword evidence="6 8" id="KW-0694">RNA-binding</keyword>
<sequence length="141" mass="15932">MLLPKKVQHRKWHKGRRRQKGIATRANSLDFGEYGLKAETHGWVTSRQIEAARRVLTRYVRRGGKVWIRIFPDKPVTKKGNETPMGGGKGAPDHYVAVVKPGTVLFEMVGVSRASAREAMQMAGYKFGVQTRFIEKNVLVI</sequence>